<evidence type="ECO:0000313" key="3">
    <source>
        <dbReference type="Proteomes" id="UP000265520"/>
    </source>
</evidence>
<keyword evidence="1" id="KW-0472">Membrane</keyword>
<feature type="transmembrane region" description="Helical" evidence="1">
    <location>
        <begin position="20"/>
        <end position="39"/>
    </location>
</feature>
<feature type="non-terminal residue" evidence="2">
    <location>
        <position position="40"/>
    </location>
</feature>
<dbReference type="EMBL" id="LXQA010445288">
    <property type="protein sequence ID" value="MCI52308.1"/>
    <property type="molecule type" value="Genomic_DNA"/>
</dbReference>
<protein>
    <submittedName>
        <fullName evidence="2">Uncharacterized protein</fullName>
    </submittedName>
</protein>
<evidence type="ECO:0000256" key="1">
    <source>
        <dbReference type="SAM" id="Phobius"/>
    </source>
</evidence>
<dbReference type="Proteomes" id="UP000265520">
    <property type="component" value="Unassembled WGS sequence"/>
</dbReference>
<accession>A0A392STW4</accession>
<name>A0A392STW4_9FABA</name>
<reference evidence="2 3" key="1">
    <citation type="journal article" date="2018" name="Front. Plant Sci.">
        <title>Red Clover (Trifolium pratense) and Zigzag Clover (T. medium) - A Picture of Genomic Similarities and Differences.</title>
        <authorList>
            <person name="Dluhosova J."/>
            <person name="Istvanek J."/>
            <person name="Nedelnik J."/>
            <person name="Repkova J."/>
        </authorList>
    </citation>
    <scope>NUCLEOTIDE SEQUENCE [LARGE SCALE GENOMIC DNA]</scope>
    <source>
        <strain evidence="3">cv. 10/8</strain>
        <tissue evidence="2">Leaf</tissue>
    </source>
</reference>
<keyword evidence="1" id="KW-1133">Transmembrane helix</keyword>
<keyword evidence="3" id="KW-1185">Reference proteome</keyword>
<organism evidence="2 3">
    <name type="scientific">Trifolium medium</name>
    <dbReference type="NCBI Taxonomy" id="97028"/>
    <lineage>
        <taxon>Eukaryota</taxon>
        <taxon>Viridiplantae</taxon>
        <taxon>Streptophyta</taxon>
        <taxon>Embryophyta</taxon>
        <taxon>Tracheophyta</taxon>
        <taxon>Spermatophyta</taxon>
        <taxon>Magnoliopsida</taxon>
        <taxon>eudicotyledons</taxon>
        <taxon>Gunneridae</taxon>
        <taxon>Pentapetalae</taxon>
        <taxon>rosids</taxon>
        <taxon>fabids</taxon>
        <taxon>Fabales</taxon>
        <taxon>Fabaceae</taxon>
        <taxon>Papilionoideae</taxon>
        <taxon>50 kb inversion clade</taxon>
        <taxon>NPAAA clade</taxon>
        <taxon>Hologalegina</taxon>
        <taxon>IRL clade</taxon>
        <taxon>Trifolieae</taxon>
        <taxon>Trifolium</taxon>
    </lineage>
</organism>
<dbReference type="AlphaFoldDB" id="A0A392STW4"/>
<comment type="caution">
    <text evidence="2">The sequence shown here is derived from an EMBL/GenBank/DDBJ whole genome shotgun (WGS) entry which is preliminary data.</text>
</comment>
<proteinExistence type="predicted"/>
<evidence type="ECO:0000313" key="2">
    <source>
        <dbReference type="EMBL" id="MCI52308.1"/>
    </source>
</evidence>
<keyword evidence="1" id="KW-0812">Transmembrane</keyword>
<sequence>MKSMVVTDDGQSGDFRWSEWWSNRILIGGGSVISVVVIVV</sequence>